<dbReference type="GO" id="GO:0005524">
    <property type="term" value="F:ATP binding"/>
    <property type="evidence" value="ECO:0007669"/>
    <property type="project" value="UniProtKB-KW"/>
</dbReference>
<comment type="subunit">
    <text evidence="1">Homodimer.</text>
</comment>
<name>A0A1B8PI47_MORNO</name>
<dbReference type="NCBIfam" id="NF006828">
    <property type="entry name" value="PRK09350.1"/>
    <property type="match status" value="1"/>
</dbReference>
<protein>
    <submittedName>
        <fullName evidence="7">EF-P lysine aminoacylase GenX</fullName>
    </submittedName>
</protein>
<dbReference type="Gene3D" id="3.30.930.10">
    <property type="entry name" value="Bira Bifunctional Protein, Domain 2"/>
    <property type="match status" value="1"/>
</dbReference>
<evidence type="ECO:0000256" key="3">
    <source>
        <dbReference type="ARBA" id="ARBA00022741"/>
    </source>
</evidence>
<dbReference type="PANTHER" id="PTHR42918:SF6">
    <property type="entry name" value="ELONGATION FACTOR P--(R)-BETA-LYSINE LIGASE"/>
    <property type="match status" value="1"/>
</dbReference>
<dbReference type="Pfam" id="PF00152">
    <property type="entry name" value="tRNA-synt_2"/>
    <property type="match status" value="1"/>
</dbReference>
<dbReference type="AlphaFoldDB" id="A0A1B8PI47"/>
<evidence type="ECO:0000313" key="8">
    <source>
        <dbReference type="Proteomes" id="UP000092671"/>
    </source>
</evidence>
<comment type="catalytic activity">
    <reaction evidence="5">
        <text>D-beta-lysine + L-lysyl-[protein] + ATP = N(6)-((3R)-3,6-diaminohexanoyl)-L-lysyl-[protein] + AMP + diphosphate + H(+)</text>
        <dbReference type="Rhea" id="RHEA:83435"/>
        <dbReference type="Rhea" id="RHEA-COMP:9752"/>
        <dbReference type="Rhea" id="RHEA-COMP:20131"/>
        <dbReference type="ChEBI" id="CHEBI:15378"/>
        <dbReference type="ChEBI" id="CHEBI:29969"/>
        <dbReference type="ChEBI" id="CHEBI:30616"/>
        <dbReference type="ChEBI" id="CHEBI:33019"/>
        <dbReference type="ChEBI" id="CHEBI:84138"/>
        <dbReference type="ChEBI" id="CHEBI:156053"/>
        <dbReference type="ChEBI" id="CHEBI:456215"/>
    </reaction>
    <physiologicalReaction direction="left-to-right" evidence="5">
        <dbReference type="Rhea" id="RHEA:83436"/>
    </physiologicalReaction>
</comment>
<accession>A0A1B8PI47</accession>
<comment type="caution">
    <text evidence="7">The sequence shown here is derived from an EMBL/GenBank/DDBJ whole genome shotgun (WGS) entry which is preliminary data.</text>
</comment>
<gene>
    <name evidence="7" type="ORF">A9Z60_04210</name>
</gene>
<dbReference type="SUPFAM" id="SSF55681">
    <property type="entry name" value="Class II aaRS and biotin synthetases"/>
    <property type="match status" value="1"/>
</dbReference>
<dbReference type="InterPro" id="IPR004525">
    <property type="entry name" value="EpmA"/>
</dbReference>
<evidence type="ECO:0000259" key="6">
    <source>
        <dbReference type="PROSITE" id="PS50862"/>
    </source>
</evidence>
<proteinExistence type="predicted"/>
<dbReference type="GO" id="GO:0005829">
    <property type="term" value="C:cytosol"/>
    <property type="evidence" value="ECO:0007669"/>
    <property type="project" value="TreeGrafter"/>
</dbReference>
<organism evidence="7 8">
    <name type="scientific">Moraxella nonliquefaciens</name>
    <dbReference type="NCBI Taxonomy" id="478"/>
    <lineage>
        <taxon>Bacteria</taxon>
        <taxon>Pseudomonadati</taxon>
        <taxon>Pseudomonadota</taxon>
        <taxon>Gammaproteobacteria</taxon>
        <taxon>Moraxellales</taxon>
        <taxon>Moraxellaceae</taxon>
        <taxon>Moraxella</taxon>
    </lineage>
</organism>
<dbReference type="GO" id="GO:0006430">
    <property type="term" value="P:lysyl-tRNA aminoacylation"/>
    <property type="evidence" value="ECO:0007669"/>
    <property type="project" value="InterPro"/>
</dbReference>
<keyword evidence="3" id="KW-0547">Nucleotide-binding</keyword>
<dbReference type="InterPro" id="IPR045864">
    <property type="entry name" value="aa-tRNA-synth_II/BPL/LPL"/>
</dbReference>
<dbReference type="Proteomes" id="UP000092671">
    <property type="component" value="Unassembled WGS sequence"/>
</dbReference>
<dbReference type="OrthoDB" id="9802326at2"/>
<dbReference type="PANTHER" id="PTHR42918">
    <property type="entry name" value="LYSYL-TRNA SYNTHETASE"/>
    <property type="match status" value="1"/>
</dbReference>
<keyword evidence="2" id="KW-0436">Ligase</keyword>
<evidence type="ECO:0000256" key="5">
    <source>
        <dbReference type="ARBA" id="ARBA00052794"/>
    </source>
</evidence>
<evidence type="ECO:0000256" key="2">
    <source>
        <dbReference type="ARBA" id="ARBA00022598"/>
    </source>
</evidence>
<dbReference type="GO" id="GO:0000049">
    <property type="term" value="F:tRNA binding"/>
    <property type="evidence" value="ECO:0007669"/>
    <property type="project" value="TreeGrafter"/>
</dbReference>
<dbReference type="RefSeq" id="WP_066893877.1">
    <property type="nucleotide sequence ID" value="NZ_LZDN01000040.1"/>
</dbReference>
<evidence type="ECO:0000256" key="1">
    <source>
        <dbReference type="ARBA" id="ARBA00011738"/>
    </source>
</evidence>
<dbReference type="InterPro" id="IPR004364">
    <property type="entry name" value="Aa-tRNA-synt_II"/>
</dbReference>
<dbReference type="GO" id="GO:0004824">
    <property type="term" value="F:lysine-tRNA ligase activity"/>
    <property type="evidence" value="ECO:0007669"/>
    <property type="project" value="InterPro"/>
</dbReference>
<evidence type="ECO:0000313" key="7">
    <source>
        <dbReference type="EMBL" id="OBX48853.1"/>
    </source>
</evidence>
<sequence length="322" mass="36446">MINTDYRPSMTLDIAINKAQMIADIRQFFGNRGVLEITTPILSNHGNTDIFIESVSANFKQYGKLKTGYLHTSPEFAMKRVLAEYQIPIYQICQVFRDNEKGDKHNIEFTMLEWYRPDFSLADLANELNALISVALHKNLPFKTYRYAQAFNDMLGIHPFCADIDTLQQVALAQGIHLNMGNGRQGWLDLLFSHVIEPTLGHDLPTLITDYPVATASLAKVTSDVDGYDVAKRFELYINGIEIANAYDELTSGDELFKRFTQDNHEREKLGLPVIPIDMNLIRACDDLPPCSGIALGIDRLFMVREKLSDISQAVMMMTDRA</sequence>
<dbReference type="InterPro" id="IPR006195">
    <property type="entry name" value="aa-tRNA-synth_II"/>
</dbReference>
<dbReference type="EMBL" id="LZDN01000040">
    <property type="protein sequence ID" value="OBX48853.1"/>
    <property type="molecule type" value="Genomic_DNA"/>
</dbReference>
<reference evidence="7 8" key="1">
    <citation type="submission" date="2016-06" db="EMBL/GenBank/DDBJ databases">
        <title>Draft genome of Moraxella nonliquefaciens CCUG 60284.</title>
        <authorList>
            <person name="Salva-Serra F."/>
            <person name="Engstrom-Jakobsson H."/>
            <person name="Thorell K."/>
            <person name="Gonzales-Siles L."/>
            <person name="Karlsson R."/>
            <person name="Boulund F."/>
            <person name="Engstrand L."/>
            <person name="Kristiansson E."/>
            <person name="Moore E."/>
        </authorList>
    </citation>
    <scope>NUCLEOTIDE SEQUENCE [LARGE SCALE GENOMIC DNA]</scope>
    <source>
        <strain evidence="7 8">CCUG 60284</strain>
    </source>
</reference>
<dbReference type="FunFam" id="3.30.930.10:FF:000017">
    <property type="entry name" value="Elongation factor P--(R)-beta-lysine ligase"/>
    <property type="match status" value="1"/>
</dbReference>
<feature type="domain" description="Aminoacyl-transfer RNA synthetases class-II family profile" evidence="6">
    <location>
        <begin position="25"/>
        <end position="322"/>
    </location>
</feature>
<dbReference type="PROSITE" id="PS50862">
    <property type="entry name" value="AA_TRNA_LIGASE_II"/>
    <property type="match status" value="1"/>
</dbReference>
<evidence type="ECO:0000256" key="4">
    <source>
        <dbReference type="ARBA" id="ARBA00022840"/>
    </source>
</evidence>
<dbReference type="NCBIfam" id="TIGR00462">
    <property type="entry name" value="genX"/>
    <property type="match status" value="1"/>
</dbReference>
<keyword evidence="4" id="KW-0067">ATP-binding</keyword>